<reference evidence="2 3" key="1">
    <citation type="submission" date="2023-01" db="EMBL/GenBank/DDBJ databases">
        <title>Bacillus changyiensis sp. nov., isolated from a coastal deposit.</title>
        <authorList>
            <person name="Xiao G."/>
            <person name="Lai Q."/>
            <person name="Hu Z."/>
            <person name="Shao Z."/>
        </authorList>
    </citation>
    <scope>NUCLEOTIDE SEQUENCE [LARGE SCALE GENOMIC DNA]</scope>
    <source>
        <strain evidence="2 3">CLL-7-23</strain>
    </source>
</reference>
<name>A0ABT4X256_9BACI</name>
<dbReference type="EMBL" id="JAQKAB010000004">
    <property type="protein sequence ID" value="MDA7026387.1"/>
    <property type="molecule type" value="Genomic_DNA"/>
</dbReference>
<protein>
    <submittedName>
        <fullName evidence="2">ABC transporter permease</fullName>
    </submittedName>
</protein>
<evidence type="ECO:0000313" key="3">
    <source>
        <dbReference type="Proteomes" id="UP001211894"/>
    </source>
</evidence>
<organism evidence="2 3">
    <name type="scientific">Bacillus changyiensis</name>
    <dbReference type="NCBI Taxonomy" id="3004103"/>
    <lineage>
        <taxon>Bacteria</taxon>
        <taxon>Bacillati</taxon>
        <taxon>Bacillota</taxon>
        <taxon>Bacilli</taxon>
        <taxon>Bacillales</taxon>
        <taxon>Bacillaceae</taxon>
        <taxon>Bacillus</taxon>
    </lineage>
</organism>
<sequence length="231" mass="25445">MVNLIRIEIKKLKLGGYVRGVIIANLIIIGLLWMIGYSEKAEGTEAFHNIDEAFLVIGTFVRAVFIIFGAVLLSKLVISEFKNKTILVLFTYPVNRKKIMAAKLLIVGILTFVTILISNVFIATIFFMLNSFFPVVQGEITADIVYDQVLKIVIFAFGAAGTSLVPIYFGMRKQSISATIISSVIIVMLISSTNPVFSLSSIIYIPLSLAAVGIVLSYLTVRQIEKKDVLS</sequence>
<feature type="transmembrane region" description="Helical" evidence="1">
    <location>
        <begin position="104"/>
        <end position="129"/>
    </location>
</feature>
<dbReference type="Pfam" id="PF12730">
    <property type="entry name" value="ABC2_membrane_4"/>
    <property type="match status" value="1"/>
</dbReference>
<proteinExistence type="predicted"/>
<dbReference type="Proteomes" id="UP001211894">
    <property type="component" value="Unassembled WGS sequence"/>
</dbReference>
<keyword evidence="1" id="KW-1133">Transmembrane helix</keyword>
<dbReference type="RefSeq" id="WP_271340250.1">
    <property type="nucleotide sequence ID" value="NZ_JAQKAB010000004.1"/>
</dbReference>
<comment type="caution">
    <text evidence="2">The sequence shown here is derived from an EMBL/GenBank/DDBJ whole genome shotgun (WGS) entry which is preliminary data.</text>
</comment>
<keyword evidence="3" id="KW-1185">Reference proteome</keyword>
<feature type="transmembrane region" description="Helical" evidence="1">
    <location>
        <begin position="176"/>
        <end position="197"/>
    </location>
</feature>
<feature type="transmembrane region" description="Helical" evidence="1">
    <location>
        <begin position="203"/>
        <end position="221"/>
    </location>
</feature>
<evidence type="ECO:0000313" key="2">
    <source>
        <dbReference type="EMBL" id="MDA7026387.1"/>
    </source>
</evidence>
<feature type="transmembrane region" description="Helical" evidence="1">
    <location>
        <begin position="149"/>
        <end position="169"/>
    </location>
</feature>
<accession>A0ABT4X256</accession>
<evidence type="ECO:0000256" key="1">
    <source>
        <dbReference type="SAM" id="Phobius"/>
    </source>
</evidence>
<keyword evidence="1" id="KW-0812">Transmembrane</keyword>
<keyword evidence="1" id="KW-0472">Membrane</keyword>
<gene>
    <name evidence="2" type="ORF">PJ311_07115</name>
</gene>
<feature type="transmembrane region" description="Helical" evidence="1">
    <location>
        <begin position="55"/>
        <end position="78"/>
    </location>
</feature>
<feature type="transmembrane region" description="Helical" evidence="1">
    <location>
        <begin position="16"/>
        <end position="35"/>
    </location>
</feature>